<dbReference type="GeneID" id="10393827"/>
<dbReference type="HOGENOM" id="CLU_151082_0_0_2"/>
<organism evidence="1 2">
    <name type="scientific">Archaeoglobus veneficus (strain DSM 11195 / SNP6)</name>
    <dbReference type="NCBI Taxonomy" id="693661"/>
    <lineage>
        <taxon>Archaea</taxon>
        <taxon>Methanobacteriati</taxon>
        <taxon>Methanobacteriota</taxon>
        <taxon>Archaeoglobi</taxon>
        <taxon>Archaeoglobales</taxon>
        <taxon>Archaeoglobaceae</taxon>
        <taxon>Archaeoglobus</taxon>
    </lineage>
</organism>
<dbReference type="RefSeq" id="WP_013683417.1">
    <property type="nucleotide sequence ID" value="NC_015320.1"/>
</dbReference>
<sequence>MKCPYCGNFLENTLFKALEPYHDDSAVVVTNVDYVLDVGNRIRAIIEEKHSNRKVIRGYQAVTLKKIAKCLKVPFYVLFSKNGVELYEVDRFSIVRSNPYVSFEDKEPVLSGSISDLGTFLYENFLADAPPSRNGRRGGGRR</sequence>
<accession>F2KRI0</accession>
<dbReference type="Proteomes" id="UP000008136">
    <property type="component" value="Chromosome"/>
</dbReference>
<dbReference type="OrthoDB" id="51106at2157"/>
<evidence type="ECO:0000313" key="2">
    <source>
        <dbReference type="Proteomes" id="UP000008136"/>
    </source>
</evidence>
<proteinExistence type="predicted"/>
<reference evidence="1 2" key="1">
    <citation type="submission" date="2011-03" db="EMBL/GenBank/DDBJ databases">
        <title>The complete genome of Archaeoglobus veneficus SNP6.</title>
        <authorList>
            <consortium name="US DOE Joint Genome Institute (JGI-PGF)"/>
            <person name="Lucas S."/>
            <person name="Copeland A."/>
            <person name="Lapidus A."/>
            <person name="Bruce D."/>
            <person name="Goodwin L."/>
            <person name="Pitluck S."/>
            <person name="Kyrpides N."/>
            <person name="Mavromatis K."/>
            <person name="Pagani I."/>
            <person name="Ivanova N."/>
            <person name="Mikhailova N."/>
            <person name="Lu M."/>
            <person name="Detter J.C."/>
            <person name="Tapia R."/>
            <person name="Han C."/>
            <person name="Land M."/>
            <person name="Hauser L."/>
            <person name="Markowitz V."/>
            <person name="Cheng J.-F."/>
            <person name="Hugenholtz P."/>
            <person name="Woyke T."/>
            <person name="Wu D."/>
            <person name="Spring S."/>
            <person name="Brambilla E."/>
            <person name="Klenk H.-P."/>
            <person name="Eisen J.A."/>
        </authorList>
    </citation>
    <scope>NUCLEOTIDE SEQUENCE [LARGE SCALE GENOMIC DNA]</scope>
    <source>
        <strain>SNP6</strain>
    </source>
</reference>
<dbReference type="KEGG" id="ave:Arcve_0726"/>
<gene>
    <name evidence="1" type="ordered locus">Arcve_0726</name>
</gene>
<dbReference type="AlphaFoldDB" id="F2KRI0"/>
<dbReference type="eggNOG" id="arCOG10366">
    <property type="taxonomic scope" value="Archaea"/>
</dbReference>
<keyword evidence="2" id="KW-1185">Reference proteome</keyword>
<dbReference type="EMBL" id="CP002588">
    <property type="protein sequence ID" value="AEA46745.1"/>
    <property type="molecule type" value="Genomic_DNA"/>
</dbReference>
<evidence type="ECO:0000313" key="1">
    <source>
        <dbReference type="EMBL" id="AEA46745.1"/>
    </source>
</evidence>
<name>F2KRI0_ARCVS</name>
<dbReference type="STRING" id="693661.Arcve_0726"/>
<protein>
    <submittedName>
        <fullName evidence="1">Uncharacterized protein</fullName>
    </submittedName>
</protein>
<dbReference type="Gene3D" id="3.90.1570.30">
    <property type="match status" value="1"/>
</dbReference>